<dbReference type="AlphaFoldDB" id="Q73QF2"/>
<evidence type="ECO:0000313" key="3">
    <source>
        <dbReference type="Proteomes" id="UP000008212"/>
    </source>
</evidence>
<reference evidence="2 3" key="1">
    <citation type="journal article" date="2004" name="Proc. Natl. Acad. Sci. U.S.A.">
        <title>Comparison of the genome of the oral pathogen Treponema denticola with other spirochete genomes.</title>
        <authorList>
            <person name="Seshadri R."/>
            <person name="Myers G.S."/>
            <person name="Tettelin H."/>
            <person name="Eisen J.A."/>
            <person name="Heidelberg J.F."/>
            <person name="Dodson R.J."/>
            <person name="Davidsen T.M."/>
            <person name="DeBoy R.T."/>
            <person name="Fouts D.E."/>
            <person name="Haft D.H."/>
            <person name="Selengut J."/>
            <person name="Ren Q."/>
            <person name="Brinkac L.M."/>
            <person name="Madupu R."/>
            <person name="Kolonay J."/>
            <person name="Durkin S.A."/>
            <person name="Daugherty S.C."/>
            <person name="Shetty J."/>
            <person name="Shvartsbeyn A."/>
            <person name="Gebregeorgis E."/>
            <person name="Geer K."/>
            <person name="Tsegaye G."/>
            <person name="Malek J."/>
            <person name="Ayodeji B."/>
            <person name="Shatsman S."/>
            <person name="McLeod M.P."/>
            <person name="Smajs D."/>
            <person name="Howell J.K."/>
            <person name="Pal S."/>
            <person name="Amin A."/>
            <person name="Vashisth P."/>
            <person name="McNeill T.Z."/>
            <person name="Xiang Q."/>
            <person name="Sodergren E."/>
            <person name="Baca E."/>
            <person name="Weinstock G.M."/>
            <person name="Norris S.J."/>
            <person name="Fraser C.M."/>
            <person name="Paulsen I.T."/>
        </authorList>
    </citation>
    <scope>NUCLEOTIDE SEQUENCE [LARGE SCALE GENOMIC DNA]</scope>
    <source>
        <strain evidence="3">ATCC 35405 / DSM 14222 / CIP 103919 / JCM 8153 / KCTC 15104</strain>
    </source>
</reference>
<feature type="transmembrane region" description="Helical" evidence="1">
    <location>
        <begin position="70"/>
        <end position="88"/>
    </location>
</feature>
<keyword evidence="3" id="KW-1185">Reference proteome</keyword>
<evidence type="ECO:0000313" key="2">
    <source>
        <dbReference type="EMBL" id="AAS10986.1"/>
    </source>
</evidence>
<evidence type="ECO:0000256" key="1">
    <source>
        <dbReference type="SAM" id="Phobius"/>
    </source>
</evidence>
<dbReference type="HOGENOM" id="CLU_097188_0_0_12"/>
<dbReference type="KEGG" id="tde:TDE_0491"/>
<name>Q73QF2_TREDE</name>
<accession>Q73QF2</accession>
<keyword evidence="1" id="KW-1133">Transmembrane helix</keyword>
<dbReference type="STRING" id="243275.TDE_0491"/>
<keyword evidence="1" id="KW-0812">Transmembrane</keyword>
<protein>
    <submittedName>
        <fullName evidence="2">Uncharacterized protein</fullName>
    </submittedName>
</protein>
<dbReference type="Proteomes" id="UP000008212">
    <property type="component" value="Chromosome"/>
</dbReference>
<dbReference type="PATRIC" id="fig|243275.7.peg.476"/>
<dbReference type="EMBL" id="AE017226">
    <property type="protein sequence ID" value="AAS10986.1"/>
    <property type="molecule type" value="Genomic_DNA"/>
</dbReference>
<proteinExistence type="predicted"/>
<organism evidence="2 3">
    <name type="scientific">Treponema denticola (strain ATCC 35405 / DSM 14222 / CIP 103919 / JCM 8153 / KCTC 15104)</name>
    <dbReference type="NCBI Taxonomy" id="243275"/>
    <lineage>
        <taxon>Bacteria</taxon>
        <taxon>Pseudomonadati</taxon>
        <taxon>Spirochaetota</taxon>
        <taxon>Spirochaetia</taxon>
        <taxon>Spirochaetales</taxon>
        <taxon>Treponemataceae</taxon>
        <taxon>Treponema</taxon>
    </lineage>
</organism>
<dbReference type="OrthoDB" id="360306at2"/>
<gene>
    <name evidence="2" type="ordered locus">TDE_0491</name>
</gene>
<keyword evidence="1" id="KW-0472">Membrane</keyword>
<sequence>MLFFQYLYSSVCSLKIDTVTLTVRSKYTDFFYLYHERWLVKRLKNFNLKLRHKTAKILYNMFMEKNRKRIVFIAAALIYFMLYAAAFAEKHDDDCKTLRYRGKRLPSAVELFYVTKIESEIESGNYLEIEIKFNIPVEPRTLQKKFIRINGNPLPGAAVLSFNKAGNKIKILIPVSVVLGSEKDEPFYIDLPEAKSFNHIPLYSSHFDDIHCNKEYRFEFVNIHPHKDKEKHGKITHNHYSEYLRFEEDD</sequence>
<dbReference type="eggNOG" id="ENOG5031CP0">
    <property type="taxonomic scope" value="Bacteria"/>
</dbReference>
<dbReference type="PaxDb" id="243275-TDE_0491"/>